<accession>A0ABS1RSI8</accession>
<reference evidence="1 2" key="1">
    <citation type="submission" date="2021-01" db="EMBL/GenBank/DDBJ databases">
        <title>Draft genomes of Rhodovulum sulfidophilum.</title>
        <authorList>
            <person name="Guzman M.S."/>
        </authorList>
    </citation>
    <scope>NUCLEOTIDE SEQUENCE [LARGE SCALE GENOMIC DNA]</scope>
    <source>
        <strain evidence="1 2">AB35</strain>
    </source>
</reference>
<organism evidence="1 2">
    <name type="scientific">Rhodovulum sulfidophilum</name>
    <name type="common">Rhodobacter sulfidophilus</name>
    <dbReference type="NCBI Taxonomy" id="35806"/>
    <lineage>
        <taxon>Bacteria</taxon>
        <taxon>Pseudomonadati</taxon>
        <taxon>Pseudomonadota</taxon>
        <taxon>Alphaproteobacteria</taxon>
        <taxon>Rhodobacterales</taxon>
        <taxon>Paracoccaceae</taxon>
        <taxon>Rhodovulum</taxon>
    </lineage>
</organism>
<sequence length="208" mass="23010">MTDLDQAERLRLARRRAGFREASDATERFGWKYPTYAAHENGSRGFKSRAAEYARAFKVDLSWLLTGQVAPAARETDGRVTGMTEPEVQALRPGQKHYPIDLDHAARILAPESSRPAFFLLSRDLPEMSLRSGDLLVCDLHPPTDPGPGSIVLVQIVDEATGAAETVARRLYPPYLTGDPAHNARPLRFDPVSMSIMGRVVASFRYCG</sequence>
<comment type="caution">
    <text evidence="1">The sequence shown here is derived from an EMBL/GenBank/DDBJ whole genome shotgun (WGS) entry which is preliminary data.</text>
</comment>
<dbReference type="Gene3D" id="1.10.260.40">
    <property type="entry name" value="lambda repressor-like DNA-binding domains"/>
    <property type="match status" value="1"/>
</dbReference>
<dbReference type="RefSeq" id="WP_202228854.1">
    <property type="nucleotide sequence ID" value="NZ_JAESJE010000432.1"/>
</dbReference>
<keyword evidence="2" id="KW-1185">Reference proteome</keyword>
<evidence type="ECO:0000313" key="2">
    <source>
        <dbReference type="Proteomes" id="UP000604473"/>
    </source>
</evidence>
<gene>
    <name evidence="1" type="ORF">JMM60_09310</name>
</gene>
<dbReference type="EMBL" id="JAESJJ010000009">
    <property type="protein sequence ID" value="MBL3608996.1"/>
    <property type="molecule type" value="Genomic_DNA"/>
</dbReference>
<dbReference type="InterPro" id="IPR010982">
    <property type="entry name" value="Lambda_DNA-bd_dom_sf"/>
</dbReference>
<protein>
    <recommendedName>
        <fullName evidence="3">HTH cro/C1-type domain-containing protein</fullName>
    </recommendedName>
</protein>
<proteinExistence type="predicted"/>
<name>A0ABS1RSI8_RHOSU</name>
<dbReference type="Proteomes" id="UP000604473">
    <property type="component" value="Unassembled WGS sequence"/>
</dbReference>
<evidence type="ECO:0008006" key="3">
    <source>
        <dbReference type="Google" id="ProtNLM"/>
    </source>
</evidence>
<evidence type="ECO:0000313" key="1">
    <source>
        <dbReference type="EMBL" id="MBL3608996.1"/>
    </source>
</evidence>